<dbReference type="SUPFAM" id="SSF51735">
    <property type="entry name" value="NAD(P)-binding Rossmann-fold domains"/>
    <property type="match status" value="1"/>
</dbReference>
<feature type="transmembrane region" description="Helical" evidence="7">
    <location>
        <begin position="332"/>
        <end position="352"/>
    </location>
</feature>
<evidence type="ECO:0008006" key="12">
    <source>
        <dbReference type="Google" id="ProtNLM"/>
    </source>
</evidence>
<gene>
    <name evidence="10" type="ORF">PGLA1383_LOCUS29422</name>
</gene>
<evidence type="ECO:0000256" key="2">
    <source>
        <dbReference type="ARBA" id="ARBA00022723"/>
    </source>
</evidence>
<dbReference type="EMBL" id="CAJNNV010025034">
    <property type="protein sequence ID" value="CAE8611621.1"/>
    <property type="molecule type" value="Genomic_DNA"/>
</dbReference>
<dbReference type="GO" id="GO:0051903">
    <property type="term" value="F:S-(hydroxymethyl)glutathione dehydrogenase [NAD(P)+] activity"/>
    <property type="evidence" value="ECO:0007669"/>
    <property type="project" value="TreeGrafter"/>
</dbReference>
<dbReference type="Gene3D" id="3.40.50.720">
    <property type="entry name" value="NAD(P)-binding Rossmann-like Domain"/>
    <property type="match status" value="1"/>
</dbReference>
<feature type="transmembrane region" description="Helical" evidence="7">
    <location>
        <begin position="201"/>
        <end position="221"/>
    </location>
</feature>
<dbReference type="SUPFAM" id="SSF53474">
    <property type="entry name" value="alpha/beta-Hydrolases"/>
    <property type="match status" value="1"/>
</dbReference>
<dbReference type="PROSITE" id="PS00059">
    <property type="entry name" value="ADH_ZINC"/>
    <property type="match status" value="1"/>
</dbReference>
<dbReference type="InterPro" id="IPR011032">
    <property type="entry name" value="GroES-like_sf"/>
</dbReference>
<dbReference type="InterPro" id="IPR000801">
    <property type="entry name" value="Esterase-like"/>
</dbReference>
<dbReference type="PANTHER" id="PTHR43880">
    <property type="entry name" value="ALCOHOL DEHYDROGENASE"/>
    <property type="match status" value="1"/>
</dbReference>
<feature type="domain" description="Alcohol dehydrogenase-like N-terminal" evidence="9">
    <location>
        <begin position="758"/>
        <end position="887"/>
    </location>
</feature>
<evidence type="ECO:0000256" key="1">
    <source>
        <dbReference type="ARBA" id="ARBA00001947"/>
    </source>
</evidence>
<comment type="caution">
    <text evidence="10">The sequence shown here is derived from an EMBL/GenBank/DDBJ whole genome shotgun (WGS) entry which is preliminary data.</text>
</comment>
<accession>A0A813FDD6</accession>
<organism evidence="10 11">
    <name type="scientific">Polarella glacialis</name>
    <name type="common">Dinoflagellate</name>
    <dbReference type="NCBI Taxonomy" id="89957"/>
    <lineage>
        <taxon>Eukaryota</taxon>
        <taxon>Sar</taxon>
        <taxon>Alveolata</taxon>
        <taxon>Dinophyceae</taxon>
        <taxon>Suessiales</taxon>
        <taxon>Suessiaceae</taxon>
        <taxon>Polarella</taxon>
    </lineage>
</organism>
<dbReference type="InterPro" id="IPR013149">
    <property type="entry name" value="ADH-like_C"/>
</dbReference>
<dbReference type="Proteomes" id="UP000654075">
    <property type="component" value="Unassembled WGS sequence"/>
</dbReference>
<reference evidence="10" key="1">
    <citation type="submission" date="2021-02" db="EMBL/GenBank/DDBJ databases">
        <authorList>
            <person name="Dougan E. K."/>
            <person name="Rhodes N."/>
            <person name="Thang M."/>
            <person name="Chan C."/>
        </authorList>
    </citation>
    <scope>NUCLEOTIDE SEQUENCE</scope>
</reference>
<evidence type="ECO:0000313" key="11">
    <source>
        <dbReference type="Proteomes" id="UP000654075"/>
    </source>
</evidence>
<evidence type="ECO:0000259" key="8">
    <source>
        <dbReference type="Pfam" id="PF00107"/>
    </source>
</evidence>
<keyword evidence="5" id="KW-0520">NAD</keyword>
<feature type="transmembrane region" description="Helical" evidence="7">
    <location>
        <begin position="73"/>
        <end position="96"/>
    </location>
</feature>
<keyword evidence="3 6" id="KW-0862">Zinc</keyword>
<evidence type="ECO:0000313" key="10">
    <source>
        <dbReference type="EMBL" id="CAE8611621.1"/>
    </source>
</evidence>
<feature type="transmembrane region" description="Helical" evidence="7">
    <location>
        <begin position="108"/>
        <end position="131"/>
    </location>
</feature>
<feature type="transmembrane region" description="Helical" evidence="7">
    <location>
        <begin position="233"/>
        <end position="251"/>
    </location>
</feature>
<keyword evidence="7" id="KW-1133">Transmembrane helix</keyword>
<evidence type="ECO:0000256" key="6">
    <source>
        <dbReference type="RuleBase" id="RU361277"/>
    </source>
</evidence>
<dbReference type="InterPro" id="IPR013154">
    <property type="entry name" value="ADH-like_N"/>
</dbReference>
<feature type="transmembrane region" description="Helical" evidence="7">
    <location>
        <begin position="272"/>
        <end position="288"/>
    </location>
</feature>
<sequence length="1015" mass="111474">MSDDPNSWLPQKKVNGFDYLAEKSDGGSSRSVVSETSDDEAETLLDLMRTRTNFALKANSIHLLPEPSGFCEVLARIAAQLGACFAYVIMNANLPIVRFLSKEKGSDYYGYSVGSVLLVTTTSNIILGLVFTKVGGGTISSCFEMRPMLRSSHLSILSVILVVLKFQVLVYLTATLATMLEQFKLITLAAASWAVFGRRYSSVQVMALCSLMLGMVQYALLSSEGGSGLNMKLGLLLQTAFVLISTFSTILREFKLKGGRRGVVEDFSVQQFRIAVPGLLVAIFYYVIESHVLQHESPWMFDGWDWSVISVIIVMLACDWLSNYIQKQLDSIVVQVLGCVTIAVVYVEQHLFLTSRPIDLNSCISLSMVILLACGFAMSTRFTNKYKKLGLDPHTYDFGVGAGFYLNVAQTAARMDSVKVITYLIILQRNITMAIPIASQQSMFSRSEVQGSPLPTEIVTKAQLEFEPKGSDLAPLFIFRSKLKLRSELTVFAQQIPLRLDLCSAGRSFEVRAPMYVVFAQQKTGLDHLERGAFPRTFTNLRVYTMHGQRLRRLFAGAMRWLGESQGPIPLNPGTFRSVSAFAPICNPTNAPWGKKAQEAASAAFPLYLGGDEEAWKQYDAVELVKQLKLFNSGSNFSTPASTFKTMELQKACDENGVNLCLRMPQEGYDHSFYFISTFIADRRWLKEVWKAQKMVSRVLKGARRGVEGVRRGSEGVRRRLAGTRTDLEDVNRGLEEVAFEPKKPLQLVKVKVGPPQKGEVRVKHTAVALCHTDAYTLDGLDPEGLFPCILGHEASGIVESVGEGVTGFSVGDHVVPCYQAYCGCCKFCKRPDINLCTSVRNYTGRGVMAADDKPRFSYEGKPIYHFMGTSSFAEYSVLHQESLAKVRMDAPLEKVCLLGCGISTGWGAVWNTAKVERGATAAVFGLGAVGLSVVEALVKAGASKIIAVDLLPAKLEAAKKWGATDTLNPKDLPEGKTTQAQIVSMTDFGVDYSFDCTGNTTVMRQALESAARGG</sequence>
<keyword evidence="7" id="KW-0812">Transmembrane</keyword>
<comment type="similarity">
    <text evidence="6">Belongs to the zinc-containing alcohol dehydrogenase family.</text>
</comment>
<dbReference type="FunFam" id="3.40.50.720:FF:000003">
    <property type="entry name" value="S-(hydroxymethyl)glutathione dehydrogenase"/>
    <property type="match status" value="1"/>
</dbReference>
<keyword evidence="4" id="KW-0560">Oxidoreductase</keyword>
<dbReference type="GO" id="GO:0005829">
    <property type="term" value="C:cytosol"/>
    <property type="evidence" value="ECO:0007669"/>
    <property type="project" value="TreeGrafter"/>
</dbReference>
<dbReference type="Gene3D" id="3.90.180.10">
    <property type="entry name" value="Medium-chain alcohol dehydrogenases, catalytic domain"/>
    <property type="match status" value="1"/>
</dbReference>
<comment type="cofactor">
    <cofactor evidence="1 6">
        <name>Zn(2+)</name>
        <dbReference type="ChEBI" id="CHEBI:29105"/>
    </cofactor>
</comment>
<dbReference type="Pfam" id="PF00756">
    <property type="entry name" value="Esterase"/>
    <property type="match status" value="1"/>
</dbReference>
<dbReference type="OrthoDB" id="417550at2759"/>
<evidence type="ECO:0000259" key="9">
    <source>
        <dbReference type="Pfam" id="PF08240"/>
    </source>
</evidence>
<dbReference type="InterPro" id="IPR029058">
    <property type="entry name" value="AB_hydrolase_fold"/>
</dbReference>
<dbReference type="PANTHER" id="PTHR43880:SF12">
    <property type="entry name" value="ALCOHOL DEHYDROGENASE CLASS-3"/>
    <property type="match status" value="1"/>
</dbReference>
<feature type="transmembrane region" description="Helical" evidence="7">
    <location>
        <begin position="358"/>
        <end position="378"/>
    </location>
</feature>
<dbReference type="SUPFAM" id="SSF50129">
    <property type="entry name" value="GroES-like"/>
    <property type="match status" value="1"/>
</dbReference>
<evidence type="ECO:0000256" key="7">
    <source>
        <dbReference type="SAM" id="Phobius"/>
    </source>
</evidence>
<dbReference type="Gene3D" id="3.40.50.1820">
    <property type="entry name" value="alpha/beta hydrolase"/>
    <property type="match status" value="1"/>
</dbReference>
<dbReference type="GO" id="GO:0046294">
    <property type="term" value="P:formaldehyde catabolic process"/>
    <property type="evidence" value="ECO:0007669"/>
    <property type="project" value="TreeGrafter"/>
</dbReference>
<keyword evidence="7" id="KW-0472">Membrane</keyword>
<feature type="transmembrane region" description="Helical" evidence="7">
    <location>
        <begin position="154"/>
        <end position="180"/>
    </location>
</feature>
<protein>
    <recommendedName>
        <fullName evidence="12">S-(hydroxymethyl)glutathione dehydrogenase</fullName>
    </recommendedName>
</protein>
<evidence type="ECO:0000256" key="5">
    <source>
        <dbReference type="ARBA" id="ARBA00023027"/>
    </source>
</evidence>
<feature type="non-terminal residue" evidence="10">
    <location>
        <position position="1"/>
    </location>
</feature>
<name>A0A813FDD6_POLGL</name>
<dbReference type="GO" id="GO:0008270">
    <property type="term" value="F:zinc ion binding"/>
    <property type="evidence" value="ECO:0007669"/>
    <property type="project" value="InterPro"/>
</dbReference>
<dbReference type="Pfam" id="PF00107">
    <property type="entry name" value="ADH_zinc_N"/>
    <property type="match status" value="1"/>
</dbReference>
<dbReference type="AlphaFoldDB" id="A0A813FDD6"/>
<keyword evidence="2 6" id="KW-0479">Metal-binding</keyword>
<dbReference type="FunFam" id="3.90.180.10:FF:000067">
    <property type="entry name" value="alcohol dehydrogenase 1-like isoform X1"/>
    <property type="match status" value="1"/>
</dbReference>
<evidence type="ECO:0000256" key="3">
    <source>
        <dbReference type="ARBA" id="ARBA00022833"/>
    </source>
</evidence>
<evidence type="ECO:0000256" key="4">
    <source>
        <dbReference type="ARBA" id="ARBA00023002"/>
    </source>
</evidence>
<feature type="domain" description="Alcohol dehydrogenase-like C-terminal" evidence="8">
    <location>
        <begin position="929"/>
        <end position="1015"/>
    </location>
</feature>
<dbReference type="InterPro" id="IPR002328">
    <property type="entry name" value="ADH_Zn_CS"/>
</dbReference>
<keyword evidence="11" id="KW-1185">Reference proteome</keyword>
<dbReference type="Pfam" id="PF08240">
    <property type="entry name" value="ADH_N"/>
    <property type="match status" value="1"/>
</dbReference>
<dbReference type="InterPro" id="IPR036291">
    <property type="entry name" value="NAD(P)-bd_dom_sf"/>
</dbReference>
<proteinExistence type="inferred from homology"/>